<protein>
    <submittedName>
        <fullName evidence="2">Uncharacterized protein</fullName>
    </submittedName>
</protein>
<keyword evidence="3" id="KW-1185">Reference proteome</keyword>
<proteinExistence type="predicted"/>
<sequence>TINKSDLFETRLRVGVSASESSTANAVSTASVTQNISVDVISKIDQLLHRQSAVEEQLRSAKKSVYLTLVVMILILVIIYMTMNNMTSNLLMYSTAVHKSLQGTNQHEHPDL</sequence>
<comment type="caution">
    <text evidence="2">The sequence shown here is derived from an EMBL/GenBank/DDBJ whole genome shotgun (WGS) entry which is preliminary data.</text>
</comment>
<reference evidence="2 3" key="1">
    <citation type="submission" date="2023-11" db="EMBL/GenBank/DDBJ databases">
        <title>Halocaridina rubra genome assembly.</title>
        <authorList>
            <person name="Smith C."/>
        </authorList>
    </citation>
    <scope>NUCLEOTIDE SEQUENCE [LARGE SCALE GENOMIC DNA]</scope>
    <source>
        <strain evidence="2">EP-1</strain>
        <tissue evidence="2">Whole</tissue>
    </source>
</reference>
<dbReference type="AlphaFoldDB" id="A0AAN8WZG6"/>
<name>A0AAN8WZG6_HALRR</name>
<feature type="non-terminal residue" evidence="2">
    <location>
        <position position="1"/>
    </location>
</feature>
<keyword evidence="1" id="KW-0812">Transmembrane</keyword>
<keyword evidence="1" id="KW-1133">Transmembrane helix</keyword>
<dbReference type="EMBL" id="JAXCGZ010014780">
    <property type="protein sequence ID" value="KAK7071388.1"/>
    <property type="molecule type" value="Genomic_DNA"/>
</dbReference>
<evidence type="ECO:0000256" key="1">
    <source>
        <dbReference type="SAM" id="Phobius"/>
    </source>
</evidence>
<evidence type="ECO:0000313" key="3">
    <source>
        <dbReference type="Proteomes" id="UP001381693"/>
    </source>
</evidence>
<accession>A0AAN8WZG6</accession>
<organism evidence="2 3">
    <name type="scientific">Halocaridina rubra</name>
    <name type="common">Hawaiian red shrimp</name>
    <dbReference type="NCBI Taxonomy" id="373956"/>
    <lineage>
        <taxon>Eukaryota</taxon>
        <taxon>Metazoa</taxon>
        <taxon>Ecdysozoa</taxon>
        <taxon>Arthropoda</taxon>
        <taxon>Crustacea</taxon>
        <taxon>Multicrustacea</taxon>
        <taxon>Malacostraca</taxon>
        <taxon>Eumalacostraca</taxon>
        <taxon>Eucarida</taxon>
        <taxon>Decapoda</taxon>
        <taxon>Pleocyemata</taxon>
        <taxon>Caridea</taxon>
        <taxon>Atyoidea</taxon>
        <taxon>Atyidae</taxon>
        <taxon>Halocaridina</taxon>
    </lineage>
</organism>
<gene>
    <name evidence="2" type="ORF">SK128_023619</name>
</gene>
<evidence type="ECO:0000313" key="2">
    <source>
        <dbReference type="EMBL" id="KAK7071388.1"/>
    </source>
</evidence>
<keyword evidence="1" id="KW-0472">Membrane</keyword>
<dbReference type="Proteomes" id="UP001381693">
    <property type="component" value="Unassembled WGS sequence"/>
</dbReference>
<feature type="transmembrane region" description="Helical" evidence="1">
    <location>
        <begin position="65"/>
        <end position="83"/>
    </location>
</feature>